<reference evidence="10" key="2">
    <citation type="journal article" date="2022" name="Res Sq">
        <title>Comparative Genomics Reveals Insights into the Divergent Evolution of Astigmatic Mites and Household Pest Adaptations.</title>
        <authorList>
            <person name="Xiong Q."/>
            <person name="Wan A.T.-Y."/>
            <person name="Liu X.-Y."/>
            <person name="Fung C.S.-H."/>
            <person name="Xiao X."/>
            <person name="Malainual N."/>
            <person name="Hou J."/>
            <person name="Wang L."/>
            <person name="Wang M."/>
            <person name="Yang K."/>
            <person name="Cui Y."/>
            <person name="Leung E."/>
            <person name="Nong W."/>
            <person name="Shin S.-K."/>
            <person name="Au S."/>
            <person name="Jeong K.Y."/>
            <person name="Chew F.T."/>
            <person name="Hui J."/>
            <person name="Leung T.F."/>
            <person name="Tungtrongchitr A."/>
            <person name="Zhong N."/>
            <person name="Liu Z."/>
            <person name="Tsui S."/>
        </authorList>
    </citation>
    <scope>NUCLEOTIDE SEQUENCE</scope>
    <source>
        <strain evidence="10">Derf</strain>
        <tissue evidence="10">Whole organism</tissue>
    </source>
</reference>
<evidence type="ECO:0000259" key="7">
    <source>
        <dbReference type="PROSITE" id="PS50835"/>
    </source>
</evidence>
<dbReference type="Pfam" id="PF07679">
    <property type="entry name" value="I-set"/>
    <property type="match status" value="1"/>
</dbReference>
<dbReference type="GO" id="GO:0009966">
    <property type="term" value="P:regulation of signal transduction"/>
    <property type="evidence" value="ECO:0007669"/>
    <property type="project" value="TreeGrafter"/>
</dbReference>
<keyword evidence="5" id="KW-0393">Immunoglobulin domain</keyword>
<dbReference type="Pfam" id="PF00050">
    <property type="entry name" value="Kazal_1"/>
    <property type="match status" value="1"/>
</dbReference>
<dbReference type="InterPro" id="IPR013783">
    <property type="entry name" value="Ig-like_fold"/>
</dbReference>
<evidence type="ECO:0000256" key="2">
    <source>
        <dbReference type="ARBA" id="ARBA00022525"/>
    </source>
</evidence>
<comment type="caution">
    <text evidence="10">The sequence shown here is derived from an EMBL/GenBank/DDBJ whole genome shotgun (WGS) entry which is preliminary data.</text>
</comment>
<dbReference type="GO" id="GO:0005576">
    <property type="term" value="C:extracellular region"/>
    <property type="evidence" value="ECO:0007669"/>
    <property type="project" value="UniProtKB-SubCell"/>
</dbReference>
<dbReference type="CDD" id="cd00104">
    <property type="entry name" value="KAZAL_FS"/>
    <property type="match status" value="1"/>
</dbReference>
<comment type="subcellular location">
    <subcellularLocation>
        <location evidence="1">Secreted</location>
    </subcellularLocation>
</comment>
<dbReference type="PROSITE" id="PS51465">
    <property type="entry name" value="KAZAL_2"/>
    <property type="match status" value="1"/>
</dbReference>
<evidence type="ECO:0000256" key="1">
    <source>
        <dbReference type="ARBA" id="ARBA00004613"/>
    </source>
</evidence>
<keyword evidence="2" id="KW-0964">Secreted</keyword>
<keyword evidence="4" id="KW-1015">Disulfide bond</keyword>
<evidence type="ECO:0000256" key="6">
    <source>
        <dbReference type="SAM" id="SignalP"/>
    </source>
</evidence>
<dbReference type="PROSITE" id="PS50835">
    <property type="entry name" value="IG_LIKE"/>
    <property type="match status" value="1"/>
</dbReference>
<keyword evidence="3 6" id="KW-0732">Signal</keyword>
<feature type="signal peptide" evidence="6">
    <location>
        <begin position="1"/>
        <end position="18"/>
    </location>
</feature>
<dbReference type="FunFam" id="2.60.40.10:FF:000032">
    <property type="entry name" value="palladin isoform X1"/>
    <property type="match status" value="1"/>
</dbReference>
<dbReference type="InterPro" id="IPR013098">
    <property type="entry name" value="Ig_I-set"/>
</dbReference>
<feature type="domain" description="IGFBP N-terminal" evidence="8">
    <location>
        <begin position="30"/>
        <end position="117"/>
    </location>
</feature>
<dbReference type="Gene3D" id="2.60.40.10">
    <property type="entry name" value="Immunoglobulins"/>
    <property type="match status" value="1"/>
</dbReference>
<keyword evidence="11" id="KW-1185">Reference proteome</keyword>
<feature type="chain" id="PRO_5037251021" evidence="6">
    <location>
        <begin position="19"/>
        <end position="272"/>
    </location>
</feature>
<evidence type="ECO:0000313" key="10">
    <source>
        <dbReference type="EMBL" id="KAH9529996.1"/>
    </source>
</evidence>
<evidence type="ECO:0000313" key="11">
    <source>
        <dbReference type="Proteomes" id="UP000790347"/>
    </source>
</evidence>
<organism evidence="10 11">
    <name type="scientific">Dermatophagoides farinae</name>
    <name type="common">American house dust mite</name>
    <dbReference type="NCBI Taxonomy" id="6954"/>
    <lineage>
        <taxon>Eukaryota</taxon>
        <taxon>Metazoa</taxon>
        <taxon>Ecdysozoa</taxon>
        <taxon>Arthropoda</taxon>
        <taxon>Chelicerata</taxon>
        <taxon>Arachnida</taxon>
        <taxon>Acari</taxon>
        <taxon>Acariformes</taxon>
        <taxon>Sarcoptiformes</taxon>
        <taxon>Astigmata</taxon>
        <taxon>Psoroptidia</taxon>
        <taxon>Analgoidea</taxon>
        <taxon>Pyroglyphidae</taxon>
        <taxon>Dermatophagoidinae</taxon>
        <taxon>Dermatophagoides</taxon>
    </lineage>
</organism>
<dbReference type="InterPro" id="IPR036179">
    <property type="entry name" value="Ig-like_dom_sf"/>
</dbReference>
<dbReference type="SMART" id="SM00408">
    <property type="entry name" value="IGc2"/>
    <property type="match status" value="1"/>
</dbReference>
<feature type="domain" description="Ig-like" evidence="7">
    <location>
        <begin position="159"/>
        <end position="259"/>
    </location>
</feature>
<dbReference type="PROSITE" id="PS51323">
    <property type="entry name" value="IGFBP_N_2"/>
    <property type="match status" value="1"/>
</dbReference>
<dbReference type="PANTHER" id="PTHR14186:SF19">
    <property type="entry name" value="INSULIN-LIKE GROWTH FACTOR-BINDING PROTEIN 7"/>
    <property type="match status" value="1"/>
</dbReference>
<protein>
    <submittedName>
        <fullName evidence="10">Kazal-type serine protease inhibitor domain</fullName>
    </submittedName>
</protein>
<dbReference type="Proteomes" id="UP000790347">
    <property type="component" value="Unassembled WGS sequence"/>
</dbReference>
<dbReference type="InterPro" id="IPR009030">
    <property type="entry name" value="Growth_fac_rcpt_cys_sf"/>
</dbReference>
<name>A0A922IEF8_DERFA</name>
<dbReference type="GO" id="GO:0001558">
    <property type="term" value="P:regulation of cell growth"/>
    <property type="evidence" value="ECO:0007669"/>
    <property type="project" value="InterPro"/>
</dbReference>
<dbReference type="InterPro" id="IPR036058">
    <property type="entry name" value="Kazal_dom_sf"/>
</dbReference>
<dbReference type="SUPFAM" id="SSF57184">
    <property type="entry name" value="Growth factor receptor domain"/>
    <property type="match status" value="1"/>
</dbReference>
<dbReference type="InterPro" id="IPR002350">
    <property type="entry name" value="Kazal_dom"/>
</dbReference>
<dbReference type="InterPro" id="IPR007110">
    <property type="entry name" value="Ig-like_dom"/>
</dbReference>
<evidence type="ECO:0000256" key="3">
    <source>
        <dbReference type="ARBA" id="ARBA00022729"/>
    </source>
</evidence>
<dbReference type="Gene3D" id="3.30.60.30">
    <property type="match status" value="1"/>
</dbReference>
<dbReference type="EMBL" id="ASGP02000001">
    <property type="protein sequence ID" value="KAH9529996.1"/>
    <property type="molecule type" value="Genomic_DNA"/>
</dbReference>
<dbReference type="InterPro" id="IPR003598">
    <property type="entry name" value="Ig_sub2"/>
</dbReference>
<evidence type="ECO:0000256" key="4">
    <source>
        <dbReference type="ARBA" id="ARBA00023157"/>
    </source>
</evidence>
<dbReference type="AlphaFoldDB" id="A0A922IEF8"/>
<evidence type="ECO:0000259" key="8">
    <source>
        <dbReference type="PROSITE" id="PS51323"/>
    </source>
</evidence>
<dbReference type="Gene3D" id="4.10.40.20">
    <property type="match status" value="1"/>
</dbReference>
<dbReference type="InterPro" id="IPR003599">
    <property type="entry name" value="Ig_sub"/>
</dbReference>
<gene>
    <name evidence="10" type="primary">Kazald1</name>
    <name evidence="10" type="ORF">DERF_003841</name>
</gene>
<feature type="domain" description="Kazal-like" evidence="9">
    <location>
        <begin position="101"/>
        <end position="157"/>
    </location>
</feature>
<dbReference type="InterPro" id="IPR011390">
    <property type="entry name" value="IGFBP_rP_mac25"/>
</dbReference>
<evidence type="ECO:0000259" key="9">
    <source>
        <dbReference type="PROSITE" id="PS51465"/>
    </source>
</evidence>
<evidence type="ECO:0000256" key="5">
    <source>
        <dbReference type="ARBA" id="ARBA00023319"/>
    </source>
</evidence>
<dbReference type="InterPro" id="IPR000867">
    <property type="entry name" value="IGFBP-like"/>
</dbReference>
<sequence length="272" mass="30758">MNILNLLLPLIVALFVTAKEITTEISVENSFEICPDECDPNGCPVPNNECLAGLVKDHCDCCFGCAQREGERCYEEKFKDQLPDDYPRYSKCGDDLECRIRTDLESTDKPEAICYCTMNEPICGSDGVTYENQCQFTEARYKNRNKLFEVDNQPCKSRPQIISPPEDTTNNTGSSVSFSCEATGWPLPTIEWRLERDGGVEIPILLMDEAHYEILTNQSTDYANISWLQIMDAQREDSGNYICVAINTEGEDKAGAYLTIGNFQKRFDIIEE</sequence>
<dbReference type="GO" id="GO:0005520">
    <property type="term" value="F:insulin-like growth factor binding"/>
    <property type="evidence" value="ECO:0007669"/>
    <property type="project" value="InterPro"/>
</dbReference>
<dbReference type="SMART" id="SM00409">
    <property type="entry name" value="IG"/>
    <property type="match status" value="1"/>
</dbReference>
<dbReference type="Pfam" id="PF00219">
    <property type="entry name" value="IGFBP"/>
    <property type="match status" value="1"/>
</dbReference>
<proteinExistence type="predicted"/>
<reference evidence="10" key="1">
    <citation type="submission" date="2013-05" db="EMBL/GenBank/DDBJ databases">
        <authorList>
            <person name="Yim A.K.Y."/>
            <person name="Chan T.F."/>
            <person name="Ji K.M."/>
            <person name="Liu X.Y."/>
            <person name="Zhou J.W."/>
            <person name="Li R.Q."/>
            <person name="Yang K.Y."/>
            <person name="Li J."/>
            <person name="Li M."/>
            <person name="Law P.T.W."/>
            <person name="Wu Y.L."/>
            <person name="Cai Z.L."/>
            <person name="Qin H."/>
            <person name="Bao Y."/>
            <person name="Leung R.K.K."/>
            <person name="Ng P.K.S."/>
            <person name="Zou J."/>
            <person name="Zhong X.J."/>
            <person name="Ran P.X."/>
            <person name="Zhong N.S."/>
            <person name="Liu Z.G."/>
            <person name="Tsui S.K.W."/>
        </authorList>
    </citation>
    <scope>NUCLEOTIDE SEQUENCE</scope>
    <source>
        <strain evidence="10">Derf</strain>
        <tissue evidence="10">Whole organism</tissue>
    </source>
</reference>
<dbReference type="SUPFAM" id="SSF48726">
    <property type="entry name" value="Immunoglobulin"/>
    <property type="match status" value="1"/>
</dbReference>
<dbReference type="SMART" id="SM00280">
    <property type="entry name" value="KAZAL"/>
    <property type="match status" value="1"/>
</dbReference>
<dbReference type="PANTHER" id="PTHR14186">
    <property type="entry name" value="INSULIN-LIKE GROWTH FACTOR BINDING PROTEIN-RELATED"/>
    <property type="match status" value="1"/>
</dbReference>
<dbReference type="SUPFAM" id="SSF100895">
    <property type="entry name" value="Kazal-type serine protease inhibitors"/>
    <property type="match status" value="1"/>
</dbReference>
<accession>A0A922IEF8</accession>